<evidence type="ECO:0000313" key="3">
    <source>
        <dbReference type="Proteomes" id="UP000006038"/>
    </source>
</evidence>
<reference evidence="2" key="1">
    <citation type="journal article" date="2013" name="Nat. Commun.">
        <title>Whole-genome sequencing of Oryza brachyantha reveals mechanisms underlying Oryza genome evolution.</title>
        <authorList>
            <person name="Chen J."/>
            <person name="Huang Q."/>
            <person name="Gao D."/>
            <person name="Wang J."/>
            <person name="Lang Y."/>
            <person name="Liu T."/>
            <person name="Li B."/>
            <person name="Bai Z."/>
            <person name="Luis Goicoechea J."/>
            <person name="Liang C."/>
            <person name="Chen C."/>
            <person name="Zhang W."/>
            <person name="Sun S."/>
            <person name="Liao Y."/>
            <person name="Zhang X."/>
            <person name="Yang L."/>
            <person name="Song C."/>
            <person name="Wang M."/>
            <person name="Shi J."/>
            <person name="Liu G."/>
            <person name="Liu J."/>
            <person name="Zhou H."/>
            <person name="Zhou W."/>
            <person name="Yu Q."/>
            <person name="An N."/>
            <person name="Chen Y."/>
            <person name="Cai Q."/>
            <person name="Wang B."/>
            <person name="Liu B."/>
            <person name="Min J."/>
            <person name="Huang Y."/>
            <person name="Wu H."/>
            <person name="Li Z."/>
            <person name="Zhang Y."/>
            <person name="Yin Y."/>
            <person name="Song W."/>
            <person name="Jiang J."/>
            <person name="Jackson S.A."/>
            <person name="Wing R.A."/>
            <person name="Wang J."/>
            <person name="Chen M."/>
        </authorList>
    </citation>
    <scope>NUCLEOTIDE SEQUENCE [LARGE SCALE GENOMIC DNA]</scope>
    <source>
        <strain evidence="2">cv. IRGC 101232</strain>
    </source>
</reference>
<comment type="similarity">
    <text evidence="1">Belongs to the STXBP/unc-18/SEC1 family.</text>
</comment>
<dbReference type="HOGENOM" id="CLU_016216_3_0_1"/>
<dbReference type="InterPro" id="IPR043127">
    <property type="entry name" value="Sec-1-like_dom3a"/>
</dbReference>
<dbReference type="Pfam" id="PF00995">
    <property type="entry name" value="Sec1"/>
    <property type="match status" value="1"/>
</dbReference>
<dbReference type="Gene3D" id="3.90.830.10">
    <property type="entry name" value="Syntaxin Binding Protein 1, Chain A, domain 2"/>
    <property type="match status" value="1"/>
</dbReference>
<dbReference type="InterPro" id="IPR036045">
    <property type="entry name" value="Sec1-like_sf"/>
</dbReference>
<dbReference type="STRING" id="4533.J3N268"/>
<dbReference type="Proteomes" id="UP000006038">
    <property type="component" value="Chromosome 10"/>
</dbReference>
<dbReference type="EnsemblPlants" id="OB10G16160.1">
    <property type="protein sequence ID" value="OB10G16160.1"/>
    <property type="gene ID" value="OB10G16160"/>
</dbReference>
<dbReference type="OMA" id="TMNIHIH"/>
<dbReference type="GO" id="GO:0016192">
    <property type="term" value="P:vesicle-mediated transport"/>
    <property type="evidence" value="ECO:0007669"/>
    <property type="project" value="InterPro"/>
</dbReference>
<dbReference type="SUPFAM" id="SSF56815">
    <property type="entry name" value="Sec1/munc18-like (SM) proteins"/>
    <property type="match status" value="1"/>
</dbReference>
<proteinExistence type="inferred from homology"/>
<protein>
    <recommendedName>
        <fullName evidence="4">SEC1 family transport protein SLY1</fullName>
    </recommendedName>
</protein>
<organism evidence="2">
    <name type="scientific">Oryza brachyantha</name>
    <name type="common">malo sina</name>
    <dbReference type="NCBI Taxonomy" id="4533"/>
    <lineage>
        <taxon>Eukaryota</taxon>
        <taxon>Viridiplantae</taxon>
        <taxon>Streptophyta</taxon>
        <taxon>Embryophyta</taxon>
        <taxon>Tracheophyta</taxon>
        <taxon>Spermatophyta</taxon>
        <taxon>Magnoliopsida</taxon>
        <taxon>Liliopsida</taxon>
        <taxon>Poales</taxon>
        <taxon>Poaceae</taxon>
        <taxon>BOP clade</taxon>
        <taxon>Oryzoideae</taxon>
        <taxon>Oryzeae</taxon>
        <taxon>Oryzinae</taxon>
        <taxon>Oryza</taxon>
    </lineage>
</organism>
<keyword evidence="3" id="KW-1185">Reference proteome</keyword>
<dbReference type="Gramene" id="OB10G16160.1">
    <property type="protein sequence ID" value="OB10G16160.1"/>
    <property type="gene ID" value="OB10G16160"/>
</dbReference>
<name>J3N268_ORYBR</name>
<dbReference type="eggNOG" id="KOG1301">
    <property type="taxonomic scope" value="Eukaryota"/>
</dbReference>
<sequence length="409" mass="45441">MVAAALDARLRDHLIAKPNLFTEAASTAVASFQRPVLCLFDRNFELSVGIQHDWSYRPLVHDVLGLKSNVLKLPVERYELDDSDTFWAVNSWLQFPNVAKEIEAQLAKYKQDVDEVNQRTGGARDGVEFDGTDLIGNTRHLMNAVNSLPELTERKKLIDKHTNIATALLGHIKERSLDGYCECENSMLVDGTFDRTKLLNLLRGNGTKEDKLRLAVSYLLSFETPQSSDLEQVEAALRESEVDMSAFQYVKRIKSLNSQFAAASSTSKGQLVDWAEKIYGNSIMAMTTQVKNLLSDGRQLAITRTVEALMDGKPNPEVDNYLLFDPRAPKSGSGGQFRGPFREAIVFMIGGGNYIEYRSLLELAQRSQTTKQVIYGVTEILNGVEFIQQLSELGQKAGLGGVSSSLPPQ</sequence>
<dbReference type="Gene3D" id="3.40.50.1910">
    <property type="match status" value="1"/>
</dbReference>
<dbReference type="InterPro" id="IPR001619">
    <property type="entry name" value="Sec1-like"/>
</dbReference>
<dbReference type="AlphaFoldDB" id="J3N268"/>
<dbReference type="InterPro" id="IPR027482">
    <property type="entry name" value="Sec1-like_dom2"/>
</dbReference>
<evidence type="ECO:0000256" key="1">
    <source>
        <dbReference type="ARBA" id="ARBA00009884"/>
    </source>
</evidence>
<dbReference type="PANTHER" id="PTHR11679">
    <property type="entry name" value="VESICLE PROTEIN SORTING-ASSOCIATED"/>
    <property type="match status" value="1"/>
</dbReference>
<reference evidence="2" key="2">
    <citation type="submission" date="2013-04" db="UniProtKB">
        <authorList>
            <consortium name="EnsemblPlants"/>
        </authorList>
    </citation>
    <scope>IDENTIFICATION</scope>
</reference>
<accession>J3N268</accession>
<evidence type="ECO:0008006" key="4">
    <source>
        <dbReference type="Google" id="ProtNLM"/>
    </source>
</evidence>
<dbReference type="Gene3D" id="1.25.40.60">
    <property type="match status" value="1"/>
</dbReference>
<evidence type="ECO:0000313" key="2">
    <source>
        <dbReference type="EnsemblPlants" id="OB10G16160.1"/>
    </source>
</evidence>